<feature type="coiled-coil region" evidence="5">
    <location>
        <begin position="18"/>
        <end position="67"/>
    </location>
</feature>
<reference evidence="6 7" key="1">
    <citation type="journal article" date="2014" name="PLoS Genet.">
        <title>The Genome of Spironucleus salmonicida Highlights a Fish Pathogen Adapted to Fluctuating Environments.</title>
        <authorList>
            <person name="Xu F."/>
            <person name="Jerlstrom-Hultqvist J."/>
            <person name="Einarsson E."/>
            <person name="Astvaldsson A."/>
            <person name="Svard S.G."/>
            <person name="Andersson J.O."/>
        </authorList>
    </citation>
    <scope>NUCLEOTIDE SEQUENCE</scope>
    <source>
        <strain evidence="7">ATCC 50377</strain>
    </source>
</reference>
<comment type="similarity">
    <text evidence="1">Belongs to the V-ATPase G subunit family.</text>
</comment>
<dbReference type="OrthoDB" id="250802at2759"/>
<organism evidence="6">
    <name type="scientific">Spironucleus salmonicida</name>
    <dbReference type="NCBI Taxonomy" id="348837"/>
    <lineage>
        <taxon>Eukaryota</taxon>
        <taxon>Metamonada</taxon>
        <taxon>Diplomonadida</taxon>
        <taxon>Hexamitidae</taxon>
        <taxon>Hexamitinae</taxon>
        <taxon>Spironucleus</taxon>
    </lineage>
</organism>
<keyword evidence="2" id="KW-0813">Transport</keyword>
<dbReference type="Pfam" id="PF03179">
    <property type="entry name" value="V-ATPase_G"/>
    <property type="match status" value="1"/>
</dbReference>
<dbReference type="PANTHER" id="PTHR12713:SF11">
    <property type="entry name" value="V-TYPE PROTON ATPASE SUBUNIT G"/>
    <property type="match status" value="1"/>
</dbReference>
<dbReference type="AlphaFoldDB" id="V6LDV9"/>
<sequence>MRSNDAIQQLLLAEEDGKKLIEQARQKAQLLIKEAKENAQAEVSEFVKEQERQLQDLKNANQEALASTEKELAAKVEKELESIRSYAEANMNEAVNMIVDYVFDV</sequence>
<dbReference type="Gene3D" id="1.20.5.2950">
    <property type="match status" value="1"/>
</dbReference>
<dbReference type="EMBL" id="KI546157">
    <property type="protein sequence ID" value="EST42675.1"/>
    <property type="molecule type" value="Genomic_DNA"/>
</dbReference>
<evidence type="ECO:0000256" key="3">
    <source>
        <dbReference type="ARBA" id="ARBA00022781"/>
    </source>
</evidence>
<evidence type="ECO:0000313" key="6">
    <source>
        <dbReference type="EMBL" id="EST42675.1"/>
    </source>
</evidence>
<reference evidence="7" key="2">
    <citation type="submission" date="2020-12" db="EMBL/GenBank/DDBJ databases">
        <title>New Spironucleus salmonicida genome in near-complete chromosomes.</title>
        <authorList>
            <person name="Xu F."/>
            <person name="Kurt Z."/>
            <person name="Jimenez-Gonzalez A."/>
            <person name="Astvaldsson A."/>
            <person name="Andersson J.O."/>
            <person name="Svard S.G."/>
        </authorList>
    </citation>
    <scope>NUCLEOTIDE SEQUENCE</scope>
    <source>
        <strain evidence="7">ATCC 50377</strain>
    </source>
</reference>
<dbReference type="PANTHER" id="PTHR12713">
    <property type="entry name" value="VACUOLAR ATP SYNTHASE SUBUNIT G"/>
    <property type="match status" value="1"/>
</dbReference>
<dbReference type="Proteomes" id="UP000018208">
    <property type="component" value="Unassembled WGS sequence"/>
</dbReference>
<proteinExistence type="inferred from homology"/>
<keyword evidence="3" id="KW-0375">Hydrogen ion transport</keyword>
<accession>V6LDV9</accession>
<evidence type="ECO:0000256" key="1">
    <source>
        <dbReference type="ARBA" id="ARBA00010066"/>
    </source>
</evidence>
<dbReference type="GO" id="GO:0046961">
    <property type="term" value="F:proton-transporting ATPase activity, rotational mechanism"/>
    <property type="evidence" value="ECO:0007669"/>
    <property type="project" value="InterPro"/>
</dbReference>
<evidence type="ECO:0000256" key="4">
    <source>
        <dbReference type="ARBA" id="ARBA00023065"/>
    </source>
</evidence>
<keyword evidence="8" id="KW-1185">Reference proteome</keyword>
<dbReference type="GO" id="GO:0000221">
    <property type="term" value="C:vacuolar proton-transporting V-type ATPase, V1 domain"/>
    <property type="evidence" value="ECO:0007669"/>
    <property type="project" value="TreeGrafter"/>
</dbReference>
<dbReference type="GO" id="GO:0016887">
    <property type="term" value="F:ATP hydrolysis activity"/>
    <property type="evidence" value="ECO:0007669"/>
    <property type="project" value="TreeGrafter"/>
</dbReference>
<name>V6LDV9_9EUKA</name>
<evidence type="ECO:0000313" key="7">
    <source>
        <dbReference type="EMBL" id="KAH0571525.1"/>
    </source>
</evidence>
<gene>
    <name evidence="6" type="ORF">SS50377_17692</name>
    <name evidence="7" type="ORF">SS50377_25713</name>
</gene>
<keyword evidence="4" id="KW-0406">Ion transport</keyword>
<dbReference type="EMBL" id="AUWU02000006">
    <property type="protein sequence ID" value="KAH0571525.1"/>
    <property type="molecule type" value="Genomic_DNA"/>
</dbReference>
<keyword evidence="5" id="KW-0175">Coiled coil</keyword>
<evidence type="ECO:0000256" key="5">
    <source>
        <dbReference type="SAM" id="Coils"/>
    </source>
</evidence>
<evidence type="ECO:0000256" key="2">
    <source>
        <dbReference type="ARBA" id="ARBA00022448"/>
    </source>
</evidence>
<dbReference type="VEuPathDB" id="GiardiaDB:SS50377_25713"/>
<protein>
    <submittedName>
        <fullName evidence="6">V-type proton ATPase subunit G</fullName>
    </submittedName>
</protein>
<dbReference type="InterPro" id="IPR005124">
    <property type="entry name" value="V-ATPase_G"/>
</dbReference>
<evidence type="ECO:0000313" key="8">
    <source>
        <dbReference type="Proteomes" id="UP000018208"/>
    </source>
</evidence>